<evidence type="ECO:0008006" key="3">
    <source>
        <dbReference type="Google" id="ProtNLM"/>
    </source>
</evidence>
<dbReference type="Proteomes" id="UP000232221">
    <property type="component" value="Chromosome"/>
</dbReference>
<reference evidence="1 2" key="1">
    <citation type="submission" date="2017-11" db="EMBL/GenBank/DDBJ databases">
        <title>Genome sequence of Mesoplasma coleopterae BARC 779 (ATCC 49583).</title>
        <authorList>
            <person name="Lo W.-S."/>
            <person name="Kuo C.-H."/>
        </authorList>
    </citation>
    <scope>NUCLEOTIDE SEQUENCE [LARGE SCALE GENOMIC DNA]</scope>
    <source>
        <strain evidence="1 2">BARC 779</strain>
    </source>
</reference>
<evidence type="ECO:0000313" key="1">
    <source>
        <dbReference type="EMBL" id="ATZ21185.1"/>
    </source>
</evidence>
<dbReference type="OrthoDB" id="400188at2"/>
<keyword evidence="2" id="KW-1185">Reference proteome</keyword>
<dbReference type="Pfam" id="PF06107">
    <property type="entry name" value="DUF951"/>
    <property type="match status" value="1"/>
</dbReference>
<dbReference type="KEGG" id="mcol:MCOLE_v1c06750"/>
<dbReference type="PIRSF" id="PIRSF037263">
    <property type="entry name" value="DUF951_bac"/>
    <property type="match status" value="1"/>
</dbReference>
<name>A0A2K8P6E9_9MOLU</name>
<evidence type="ECO:0000313" key="2">
    <source>
        <dbReference type="Proteomes" id="UP000232221"/>
    </source>
</evidence>
<organism evidence="1 2">
    <name type="scientific">Mesoplasma coleopterae</name>
    <dbReference type="NCBI Taxonomy" id="324078"/>
    <lineage>
        <taxon>Bacteria</taxon>
        <taxon>Bacillati</taxon>
        <taxon>Mycoplasmatota</taxon>
        <taxon>Mollicutes</taxon>
        <taxon>Entomoplasmatales</taxon>
        <taxon>Entomoplasmataceae</taxon>
        <taxon>Mesoplasma</taxon>
    </lineage>
</organism>
<protein>
    <recommendedName>
        <fullName evidence="3">DUF951 domain-containing protein</fullName>
    </recommendedName>
</protein>
<sequence>MHAELEIGDIIILKKPHPSGTFKWELIRIGALYKFRSTDKFDLFIELRRNILDKQIKEIIKKEGE</sequence>
<accession>A0A2K8P6E9</accession>
<proteinExistence type="predicted"/>
<dbReference type="EMBL" id="CP024968">
    <property type="protein sequence ID" value="ATZ21185.1"/>
    <property type="molecule type" value="Genomic_DNA"/>
</dbReference>
<gene>
    <name evidence="1" type="ORF">MCOLE_v1c06750</name>
</gene>
<dbReference type="InterPro" id="IPR009296">
    <property type="entry name" value="DUF951"/>
</dbReference>
<dbReference type="AlphaFoldDB" id="A0A2K8P6E9"/>
<dbReference type="RefSeq" id="WP_100671484.1">
    <property type="nucleotide sequence ID" value="NZ_CP022511.1"/>
</dbReference>